<reference evidence="2 3" key="1">
    <citation type="submission" date="2024-11" db="EMBL/GenBank/DDBJ databases">
        <title>A near-complete genome assembly of Cinchona calisaya.</title>
        <authorList>
            <person name="Lian D.C."/>
            <person name="Zhao X.W."/>
            <person name="Wei L."/>
        </authorList>
    </citation>
    <scope>NUCLEOTIDE SEQUENCE [LARGE SCALE GENOMIC DNA]</scope>
    <source>
        <tissue evidence="2">Nenye</tissue>
    </source>
</reference>
<keyword evidence="3" id="KW-1185">Reference proteome</keyword>
<feature type="domain" description="Reverse transcriptase" evidence="1">
    <location>
        <begin position="47"/>
        <end position="141"/>
    </location>
</feature>
<dbReference type="SUPFAM" id="SSF56672">
    <property type="entry name" value="DNA/RNA polymerases"/>
    <property type="match status" value="1"/>
</dbReference>
<dbReference type="InterPro" id="IPR043502">
    <property type="entry name" value="DNA/RNA_pol_sf"/>
</dbReference>
<dbReference type="Pfam" id="PF00078">
    <property type="entry name" value="RVT_1"/>
    <property type="match status" value="1"/>
</dbReference>
<dbReference type="AlphaFoldDB" id="A0ABD2YN30"/>
<sequence>MCFQWNFFTKNWNVVKKDFVAAIQYCFSNEYMYYPINSTIITIIPKIPNPSKIQDYRPISCCNIIYKCYSKVLAQRLKRVLSGLVNNTQSPFMAGRSISDNILLMHDIVRGYHKRDGKPRCAVKVDLMKAYDTVRWEFFVCYFRGHRVSN</sequence>
<gene>
    <name evidence="2" type="ORF">ACH5RR_032639</name>
</gene>
<protein>
    <recommendedName>
        <fullName evidence="1">Reverse transcriptase domain-containing protein</fullName>
    </recommendedName>
</protein>
<evidence type="ECO:0000259" key="1">
    <source>
        <dbReference type="Pfam" id="PF00078"/>
    </source>
</evidence>
<evidence type="ECO:0000313" key="3">
    <source>
        <dbReference type="Proteomes" id="UP001630127"/>
    </source>
</evidence>
<evidence type="ECO:0000313" key="2">
    <source>
        <dbReference type="EMBL" id="KAL3507257.1"/>
    </source>
</evidence>
<dbReference type="PANTHER" id="PTHR31635">
    <property type="entry name" value="REVERSE TRANSCRIPTASE DOMAIN-CONTAINING PROTEIN-RELATED"/>
    <property type="match status" value="1"/>
</dbReference>
<dbReference type="PANTHER" id="PTHR31635:SF196">
    <property type="entry name" value="REVERSE TRANSCRIPTASE DOMAIN-CONTAINING PROTEIN-RELATED"/>
    <property type="match status" value="1"/>
</dbReference>
<name>A0ABD2YN30_9GENT</name>
<accession>A0ABD2YN30</accession>
<dbReference type="InterPro" id="IPR000477">
    <property type="entry name" value="RT_dom"/>
</dbReference>
<proteinExistence type="predicted"/>
<comment type="caution">
    <text evidence="2">The sequence shown here is derived from an EMBL/GenBank/DDBJ whole genome shotgun (WGS) entry which is preliminary data.</text>
</comment>
<organism evidence="2 3">
    <name type="scientific">Cinchona calisaya</name>
    <dbReference type="NCBI Taxonomy" id="153742"/>
    <lineage>
        <taxon>Eukaryota</taxon>
        <taxon>Viridiplantae</taxon>
        <taxon>Streptophyta</taxon>
        <taxon>Embryophyta</taxon>
        <taxon>Tracheophyta</taxon>
        <taxon>Spermatophyta</taxon>
        <taxon>Magnoliopsida</taxon>
        <taxon>eudicotyledons</taxon>
        <taxon>Gunneridae</taxon>
        <taxon>Pentapetalae</taxon>
        <taxon>asterids</taxon>
        <taxon>lamiids</taxon>
        <taxon>Gentianales</taxon>
        <taxon>Rubiaceae</taxon>
        <taxon>Cinchonoideae</taxon>
        <taxon>Cinchoneae</taxon>
        <taxon>Cinchona</taxon>
    </lineage>
</organism>
<dbReference type="EMBL" id="JBJUIK010000013">
    <property type="protein sequence ID" value="KAL3507257.1"/>
    <property type="molecule type" value="Genomic_DNA"/>
</dbReference>
<dbReference type="Proteomes" id="UP001630127">
    <property type="component" value="Unassembled WGS sequence"/>
</dbReference>